<dbReference type="Pfam" id="PF06470">
    <property type="entry name" value="SMC_hinge"/>
    <property type="match status" value="1"/>
</dbReference>
<dbReference type="Gene3D" id="3.30.70.1620">
    <property type="match status" value="1"/>
</dbReference>
<dbReference type="InterPro" id="IPR024704">
    <property type="entry name" value="SMC"/>
</dbReference>
<feature type="domain" description="RecF/RecN/SMC N-terminal" evidence="7">
    <location>
        <begin position="3"/>
        <end position="1154"/>
    </location>
</feature>
<dbReference type="GO" id="GO:0007062">
    <property type="term" value="P:sister chromatid cohesion"/>
    <property type="evidence" value="ECO:0007669"/>
    <property type="project" value="InterPro"/>
</dbReference>
<dbReference type="PIRSF" id="PIRSF005719">
    <property type="entry name" value="SMC"/>
    <property type="match status" value="1"/>
</dbReference>
<keyword evidence="5 6" id="KW-0238">DNA-binding</keyword>
<dbReference type="CDD" id="cd03278">
    <property type="entry name" value="ABC_SMC_barmotin"/>
    <property type="match status" value="1"/>
</dbReference>
<feature type="coiled-coil region" evidence="6">
    <location>
        <begin position="874"/>
        <end position="901"/>
    </location>
</feature>
<dbReference type="GO" id="GO:0006260">
    <property type="term" value="P:DNA replication"/>
    <property type="evidence" value="ECO:0007669"/>
    <property type="project" value="UniProtKB-UniRule"/>
</dbReference>
<dbReference type="AlphaFoldDB" id="A0A6M4GU01"/>
<evidence type="ECO:0000313" key="10">
    <source>
        <dbReference type="Proteomes" id="UP000501534"/>
    </source>
</evidence>
<dbReference type="Gene3D" id="1.20.1060.20">
    <property type="match status" value="1"/>
</dbReference>
<dbReference type="GO" id="GO:0005737">
    <property type="term" value="C:cytoplasm"/>
    <property type="evidence" value="ECO:0007669"/>
    <property type="project" value="UniProtKB-SubCell"/>
</dbReference>
<dbReference type="GO" id="GO:0007059">
    <property type="term" value="P:chromosome segregation"/>
    <property type="evidence" value="ECO:0007669"/>
    <property type="project" value="UniProtKB-UniRule"/>
</dbReference>
<feature type="coiled-coil region" evidence="6">
    <location>
        <begin position="680"/>
        <end position="798"/>
    </location>
</feature>
<dbReference type="GO" id="GO:0030261">
    <property type="term" value="P:chromosome condensation"/>
    <property type="evidence" value="ECO:0007669"/>
    <property type="project" value="InterPro"/>
</dbReference>
<keyword evidence="4 6" id="KW-0175">Coiled coil</keyword>
<feature type="coiled-coil region" evidence="6">
    <location>
        <begin position="405"/>
        <end position="506"/>
    </location>
</feature>
<dbReference type="Gene3D" id="3.40.50.300">
    <property type="entry name" value="P-loop containing nucleotide triphosphate hydrolases"/>
    <property type="match status" value="2"/>
</dbReference>
<dbReference type="HAMAP" id="MF_01894">
    <property type="entry name" value="Smc_prok"/>
    <property type="match status" value="1"/>
</dbReference>
<comment type="subunit">
    <text evidence="6">Homodimer.</text>
</comment>
<comment type="function">
    <text evidence="6">Required for chromosome condensation and partitioning.</text>
</comment>
<organism evidence="9 10">
    <name type="scientific">Usitatibacter rugosus</name>
    <dbReference type="NCBI Taxonomy" id="2732067"/>
    <lineage>
        <taxon>Bacteria</taxon>
        <taxon>Pseudomonadati</taxon>
        <taxon>Pseudomonadota</taxon>
        <taxon>Betaproteobacteria</taxon>
        <taxon>Nitrosomonadales</taxon>
        <taxon>Usitatibacteraceae</taxon>
        <taxon>Usitatibacter</taxon>
    </lineage>
</organism>
<reference evidence="9 10" key="1">
    <citation type="submission" date="2020-04" db="EMBL/GenBank/DDBJ databases">
        <title>Usitatibacter rugosus gen. nov., sp. nov. and Usitatibacter palustris sp. nov., novel members of Usitatibacteraceae fam. nov. within the order Nitrosomonadales isolated from soil.</title>
        <authorList>
            <person name="Huber K.J."/>
            <person name="Neumann-Schaal M."/>
            <person name="Geppert A."/>
            <person name="Luckner M."/>
            <person name="Wanner G."/>
            <person name="Overmann J."/>
        </authorList>
    </citation>
    <scope>NUCLEOTIDE SEQUENCE [LARGE SCALE GENOMIC DNA]</scope>
    <source>
        <strain evidence="9 10">0125_3</strain>
    </source>
</reference>
<evidence type="ECO:0000256" key="1">
    <source>
        <dbReference type="ARBA" id="ARBA00022490"/>
    </source>
</evidence>
<dbReference type="Pfam" id="PF02463">
    <property type="entry name" value="SMC_N"/>
    <property type="match status" value="1"/>
</dbReference>
<evidence type="ECO:0000256" key="4">
    <source>
        <dbReference type="ARBA" id="ARBA00023054"/>
    </source>
</evidence>
<gene>
    <name evidence="6 9" type="primary">smc</name>
    <name evidence="9" type="ORF">DSM104443_01015</name>
</gene>
<evidence type="ECO:0000259" key="7">
    <source>
        <dbReference type="Pfam" id="PF02463"/>
    </source>
</evidence>
<keyword evidence="10" id="KW-1185">Reference proteome</keyword>
<feature type="coiled-coil region" evidence="6">
    <location>
        <begin position="258"/>
        <end position="320"/>
    </location>
</feature>
<dbReference type="InterPro" id="IPR010935">
    <property type="entry name" value="SMC_hinge"/>
</dbReference>
<dbReference type="InterPro" id="IPR011890">
    <property type="entry name" value="SMC_prok"/>
</dbReference>
<keyword evidence="3 6" id="KW-0067">ATP-binding</keyword>
<accession>A0A6M4GU01</accession>
<dbReference type="SUPFAM" id="SSF75553">
    <property type="entry name" value="Smc hinge domain"/>
    <property type="match status" value="1"/>
</dbReference>
<comment type="similarity">
    <text evidence="6">Belongs to the SMC family.</text>
</comment>
<comment type="subcellular location">
    <subcellularLocation>
        <location evidence="6">Cytoplasm</location>
    </subcellularLocation>
</comment>
<dbReference type="Proteomes" id="UP000501534">
    <property type="component" value="Chromosome"/>
</dbReference>
<evidence type="ECO:0000313" key="9">
    <source>
        <dbReference type="EMBL" id="QJR09964.1"/>
    </source>
</evidence>
<dbReference type="NCBIfam" id="TIGR02168">
    <property type="entry name" value="SMC_prok_B"/>
    <property type="match status" value="1"/>
</dbReference>
<dbReference type="SUPFAM" id="SSF52540">
    <property type="entry name" value="P-loop containing nucleoside triphosphate hydrolases"/>
    <property type="match status" value="1"/>
</dbReference>
<dbReference type="PANTHER" id="PTHR43977">
    <property type="entry name" value="STRUCTURAL MAINTENANCE OF CHROMOSOMES PROTEIN 3"/>
    <property type="match status" value="1"/>
</dbReference>
<dbReference type="GO" id="GO:0016887">
    <property type="term" value="F:ATP hydrolysis activity"/>
    <property type="evidence" value="ECO:0007669"/>
    <property type="project" value="InterPro"/>
</dbReference>
<keyword evidence="2 6" id="KW-0547">Nucleotide-binding</keyword>
<dbReference type="KEGG" id="uru:DSM104443_01015"/>
<dbReference type="GO" id="GO:0003677">
    <property type="term" value="F:DNA binding"/>
    <property type="evidence" value="ECO:0007669"/>
    <property type="project" value="UniProtKB-UniRule"/>
</dbReference>
<protein>
    <recommendedName>
        <fullName evidence="6">Chromosome partition protein Smc</fullName>
    </recommendedName>
</protein>
<comment type="domain">
    <text evidence="6">Contains large globular domains required for ATP hydrolysis at each terminus and a third globular domain forming a flexible hinge near the middle of the molecule. These domains are separated by coiled-coil structures.</text>
</comment>
<proteinExistence type="inferred from homology"/>
<evidence type="ECO:0000256" key="6">
    <source>
        <dbReference type="HAMAP-Rule" id="MF_01894"/>
    </source>
</evidence>
<keyword evidence="1 6" id="KW-0963">Cytoplasm</keyword>
<evidence type="ECO:0000256" key="2">
    <source>
        <dbReference type="ARBA" id="ARBA00022741"/>
    </source>
</evidence>
<evidence type="ECO:0000256" key="5">
    <source>
        <dbReference type="ARBA" id="ARBA00023125"/>
    </source>
</evidence>
<dbReference type="EMBL" id="CP053069">
    <property type="protein sequence ID" value="QJR09964.1"/>
    <property type="molecule type" value="Genomic_DNA"/>
</dbReference>
<dbReference type="InterPro" id="IPR036277">
    <property type="entry name" value="SMC_hinge_sf"/>
</dbReference>
<evidence type="ECO:0000256" key="3">
    <source>
        <dbReference type="ARBA" id="ARBA00022840"/>
    </source>
</evidence>
<feature type="domain" description="SMC hinge" evidence="8">
    <location>
        <begin position="523"/>
        <end position="625"/>
    </location>
</feature>
<evidence type="ECO:0000259" key="8">
    <source>
        <dbReference type="Pfam" id="PF06470"/>
    </source>
</evidence>
<sequence length="1173" mass="129821">MRLTSVKLAGFKSFVDPTTIAVPGQLVGVVGPNGCGKSNVIDAVRWVLGETSAKQLRGEHMHDVIFNGSAERKPVGRASVELVFDNSLGRVGGAWAQYTEISVKRVLSRDGDSNYYINGQHVRRRDVQDIFLGTGLGPRAYSIIEQGMISRVITSKPEELRVFLEEAAGVSKYRERRRETELRLEDTRENLSRVGDIQAELETQVGHLAQQAEVAGKYNELQTQLALNHNLLTFTRLREADTAKTRYGNEVQKVTVALEAETAKLRENERALEDLRHKHYQETDHLSQLQGNLYAANADVQSLEQEIAFLGENRRRMTVQLDGLATEIGEVERRISEAHGERDRFQSDSERARAAIGERAADVERARAALPAAEEAARTATANVKSAGTEMSAAEQAQGIEESRESHALKILSQLEARKNRLKQENMALVFPEPEKLAGLERERDSLREKVSGLETQQKDAEGRLPALEDERRAAVTTLQEKTREVANLEAALKALESQQAKLDNNSKLADWARQHALDRSERLWQAMHVEAGWDDAVEAALGVRLNAARLSDESNLSSLLRDAPPGNFAVFIERGVPDIASASSHLRPLSSVVTSTRPGVLAYVKEALGNVFILPDGEEGLALAKVLPPGGLLVSKAGHLFGRQGVVFHGPQSELHGVLQRQREIEDLQGRIPAQVRSRAEVDERLKALEIELREGQDNARRVREELQRARQQDHDLEVEYLKLSQSSKQAEARREAIRVELSEIEKQEEGEKLEMSEAQHALQRGSEAIETIVQRLQALEESARDAQSALDTARAGILAAERAHQEAQYTERSATDKAASQGQLAVSLGERLSALGMNKAKVSEELGALEEGNVRERLQGALQVKSERERILADARSGLEHLADELRSLEEGRLSVEQNLNPMRERITELKLKEQEAVTNAEQYATQLQEAGVTREEMAEQIEKRVGSRTMQAEITRLTEEIAALGPVNLAALQELETARDRKGFLDAQATDLFQAVETLEAAIKRIDRETREMLQSTFDIVSANFTEMFPALFGGGQASLKLTGEEILDAGVQVFAQPPGKKNASIQLLSGGEKALTAIALVFSLFKLNPAPFCLLDEVDAPLDDPNTVRFCELVKQMSAQTQFLFITHNKITMELGEQLVGVTMQEPGVSRIVEVDIEAAMEFARKQAA</sequence>
<dbReference type="RefSeq" id="WP_171090117.1">
    <property type="nucleotide sequence ID" value="NZ_CP053069.1"/>
</dbReference>
<feature type="binding site" evidence="6">
    <location>
        <begin position="32"/>
        <end position="39"/>
    </location>
    <ligand>
        <name>ATP</name>
        <dbReference type="ChEBI" id="CHEBI:30616"/>
    </ligand>
</feature>
<dbReference type="GO" id="GO:0005524">
    <property type="term" value="F:ATP binding"/>
    <property type="evidence" value="ECO:0007669"/>
    <property type="project" value="UniProtKB-UniRule"/>
</dbReference>
<dbReference type="GO" id="GO:0005694">
    <property type="term" value="C:chromosome"/>
    <property type="evidence" value="ECO:0007669"/>
    <property type="project" value="InterPro"/>
</dbReference>
<dbReference type="InterPro" id="IPR027417">
    <property type="entry name" value="P-loop_NTPase"/>
</dbReference>
<dbReference type="InterPro" id="IPR003395">
    <property type="entry name" value="RecF/RecN/SMC_N"/>
</dbReference>
<dbReference type="Gene3D" id="1.10.287.1490">
    <property type="match status" value="1"/>
</dbReference>
<name>A0A6M4GU01_9PROT</name>